<keyword evidence="4" id="KW-0408">Iron</keyword>
<proteinExistence type="predicted"/>
<evidence type="ECO:0000313" key="7">
    <source>
        <dbReference type="EMBL" id="MFL0266947.1"/>
    </source>
</evidence>
<accession>A0ABW8TML5</accession>
<comment type="caution">
    <text evidence="7">The sequence shown here is derived from an EMBL/GenBank/DDBJ whole genome shotgun (WGS) entry which is preliminary data.</text>
</comment>
<organism evidence="7 8">
    <name type="scientific">Candidatus Clostridium radicumherbarum</name>
    <dbReference type="NCBI Taxonomy" id="3381662"/>
    <lineage>
        <taxon>Bacteria</taxon>
        <taxon>Bacillati</taxon>
        <taxon>Bacillota</taxon>
        <taxon>Clostridia</taxon>
        <taxon>Eubacteriales</taxon>
        <taxon>Clostridiaceae</taxon>
        <taxon>Clostridium</taxon>
    </lineage>
</organism>
<evidence type="ECO:0000256" key="4">
    <source>
        <dbReference type="ARBA" id="ARBA00023004"/>
    </source>
</evidence>
<name>A0ABW8TML5_9CLOT</name>
<dbReference type="Proteomes" id="UP001623661">
    <property type="component" value="Unassembled WGS sequence"/>
</dbReference>
<evidence type="ECO:0000256" key="1">
    <source>
        <dbReference type="ARBA" id="ARBA00022485"/>
    </source>
</evidence>
<dbReference type="PANTHER" id="PTHR43255">
    <property type="entry name" value="IRON-SULFUR-BINDING OXIDOREDUCTASE FADF-RELATED-RELATED"/>
    <property type="match status" value="1"/>
</dbReference>
<evidence type="ECO:0000313" key="8">
    <source>
        <dbReference type="Proteomes" id="UP001623661"/>
    </source>
</evidence>
<keyword evidence="1" id="KW-0004">4Fe-4S</keyword>
<dbReference type="RefSeq" id="WP_406763562.1">
    <property type="nucleotide sequence ID" value="NZ_JBJHZY010000001.1"/>
</dbReference>
<dbReference type="InterPro" id="IPR004017">
    <property type="entry name" value="Cys_rich_dom"/>
</dbReference>
<evidence type="ECO:0000256" key="3">
    <source>
        <dbReference type="ARBA" id="ARBA00023002"/>
    </source>
</evidence>
<feature type="domain" description="Cysteine-rich" evidence="6">
    <location>
        <begin position="4"/>
        <end position="84"/>
    </location>
</feature>
<dbReference type="InterPro" id="IPR051460">
    <property type="entry name" value="HdrC_iron-sulfur_subunit"/>
</dbReference>
<gene>
    <name evidence="7" type="ORF">ACJDUH_02440</name>
</gene>
<reference evidence="7 8" key="1">
    <citation type="submission" date="2024-11" db="EMBL/GenBank/DDBJ databases">
        <authorList>
            <person name="Heng Y.C."/>
            <person name="Lim A.C.H."/>
            <person name="Lee J.K.Y."/>
            <person name="Kittelmann S."/>
        </authorList>
    </citation>
    <scope>NUCLEOTIDE SEQUENCE [LARGE SCALE GENOMIC DNA]</scope>
    <source>
        <strain evidence="7 8">WILCCON 0202</strain>
    </source>
</reference>
<evidence type="ECO:0000259" key="6">
    <source>
        <dbReference type="Pfam" id="PF02754"/>
    </source>
</evidence>
<evidence type="ECO:0000256" key="2">
    <source>
        <dbReference type="ARBA" id="ARBA00022723"/>
    </source>
</evidence>
<dbReference type="Pfam" id="PF02754">
    <property type="entry name" value="CCG"/>
    <property type="match status" value="2"/>
</dbReference>
<sequence length="255" mass="29014">MKNIAFMPGCSLSSYSPEAVLNILSFLKENFDNVSAIQRCCGMPTLVLGQKELFLKRYEELNKDIETLEIDEVVVACQNCYLILNQYSKDVKITSLWTLIKNIGLPKEFKNKSKDSDVVFSIQDSCPTRNYSDIHDGVRWILTELGYKYVESKFSKENAMCCGQGGMAAAVNPDLSKRIAENIVSQFNTDYVVTYCAACRSSMYKTGREAYHILDLIFGPVVYKNTKSPEDVLSRPIKAWINRYKSKEIINKLKK</sequence>
<keyword evidence="8" id="KW-1185">Reference proteome</keyword>
<dbReference type="PANTHER" id="PTHR43255:SF1">
    <property type="entry name" value="IRON-SULFUR-BINDING OXIDOREDUCTASE FADF-RELATED"/>
    <property type="match status" value="1"/>
</dbReference>
<evidence type="ECO:0000256" key="5">
    <source>
        <dbReference type="ARBA" id="ARBA00023014"/>
    </source>
</evidence>
<keyword evidence="5" id="KW-0411">Iron-sulfur</keyword>
<dbReference type="EMBL" id="JBJHZY010000001">
    <property type="protein sequence ID" value="MFL0266947.1"/>
    <property type="molecule type" value="Genomic_DNA"/>
</dbReference>
<keyword evidence="3" id="KW-0560">Oxidoreductase</keyword>
<protein>
    <submittedName>
        <fullName evidence="7">Heterodisulfide reductase-related iron-sulfur binding cluster</fullName>
    </submittedName>
</protein>
<keyword evidence="2" id="KW-0479">Metal-binding</keyword>
<feature type="domain" description="Cysteine-rich" evidence="6">
    <location>
        <begin position="122"/>
        <end position="203"/>
    </location>
</feature>